<evidence type="ECO:0000313" key="3">
    <source>
        <dbReference type="Proteomes" id="UP000255467"/>
    </source>
</evidence>
<dbReference type="RefSeq" id="WP_039808153.1">
    <property type="nucleotide sequence ID" value="NZ_UGRY01000002.1"/>
</dbReference>
<dbReference type="AlphaFoldDB" id="A0A378YDW7"/>
<dbReference type="Gene3D" id="1.10.260.40">
    <property type="entry name" value="lambda repressor-like DNA-binding domains"/>
    <property type="match status" value="1"/>
</dbReference>
<gene>
    <name evidence="2" type="ORF">NCTC1934_01728</name>
</gene>
<dbReference type="CDD" id="cd00093">
    <property type="entry name" value="HTH_XRE"/>
    <property type="match status" value="1"/>
</dbReference>
<dbReference type="PROSITE" id="PS50943">
    <property type="entry name" value="HTH_CROC1"/>
    <property type="match status" value="1"/>
</dbReference>
<reference evidence="2 3" key="1">
    <citation type="submission" date="2018-06" db="EMBL/GenBank/DDBJ databases">
        <authorList>
            <consortium name="Pathogen Informatics"/>
            <person name="Doyle S."/>
        </authorList>
    </citation>
    <scope>NUCLEOTIDE SEQUENCE [LARGE SCALE GENOMIC DNA]</scope>
    <source>
        <strain evidence="2 3">NCTC1934</strain>
    </source>
</reference>
<sequence>MIVSKWTATEVKALRKVALRMTQNEFADHLGWDVKTIQKWEQKATADRPVTGRSAESLDTTFARLDPVQLERFSLALAAASLQSDRHSGRDGIETAGAVSESPSAVALGMYAWEVDDDVRRREFGKLAALGTVTMLVGEHDRLGASDVRRLLHGVDVLEHEDQQSGGAGLVDFAVEQLARAKHKLDTCAYDTATGDAFTSATGHLAVLAGWLAYDADRHPLARRCYADALALGTEADDADLIAHTCLYAANQSIALSRAGAGSPYHALKLVHRARDLMRGRPPGRIHALIAIRGAQAYGVVGDHTAFGRTLATAWREMDAAAQYEPIDECPQWLRFVSHSEIAGHEARGYGDLGETSRSVELYSAAAAEQTSPRNAMNLRAWSAASRARVGDVTGAVAEGLPVLASLGEVSSTRTLRVLEPVRRTVEPLAFGSEFCGRFDALAQKAIAR</sequence>
<dbReference type="Proteomes" id="UP000255467">
    <property type="component" value="Unassembled WGS sequence"/>
</dbReference>
<dbReference type="InterPro" id="IPR001387">
    <property type="entry name" value="Cro/C1-type_HTH"/>
</dbReference>
<dbReference type="STRING" id="1406858.GCA_000710895_02088"/>
<proteinExistence type="predicted"/>
<dbReference type="GO" id="GO:0003677">
    <property type="term" value="F:DNA binding"/>
    <property type="evidence" value="ECO:0007669"/>
    <property type="project" value="InterPro"/>
</dbReference>
<dbReference type="SUPFAM" id="SSF47413">
    <property type="entry name" value="lambda repressor-like DNA-binding domains"/>
    <property type="match status" value="1"/>
</dbReference>
<organism evidence="2 3">
    <name type="scientific">Nocardia otitidiscaviarum</name>
    <dbReference type="NCBI Taxonomy" id="1823"/>
    <lineage>
        <taxon>Bacteria</taxon>
        <taxon>Bacillati</taxon>
        <taxon>Actinomycetota</taxon>
        <taxon>Actinomycetes</taxon>
        <taxon>Mycobacteriales</taxon>
        <taxon>Nocardiaceae</taxon>
        <taxon>Nocardia</taxon>
    </lineage>
</organism>
<evidence type="ECO:0000313" key="2">
    <source>
        <dbReference type="EMBL" id="SUA74730.1"/>
    </source>
</evidence>
<feature type="domain" description="HTH cro/C1-type" evidence="1">
    <location>
        <begin position="11"/>
        <end position="42"/>
    </location>
</feature>
<dbReference type="OrthoDB" id="4523834at2"/>
<protein>
    <recommendedName>
        <fullName evidence="1">HTH cro/C1-type domain-containing protein</fullName>
    </recommendedName>
</protein>
<keyword evidence="3" id="KW-1185">Reference proteome</keyword>
<dbReference type="EMBL" id="UGRY01000002">
    <property type="protein sequence ID" value="SUA74730.1"/>
    <property type="molecule type" value="Genomic_DNA"/>
</dbReference>
<evidence type="ECO:0000259" key="1">
    <source>
        <dbReference type="PROSITE" id="PS50943"/>
    </source>
</evidence>
<accession>A0A378YDW7</accession>
<name>A0A378YDW7_9NOCA</name>
<dbReference type="InterPro" id="IPR010982">
    <property type="entry name" value="Lambda_DNA-bd_dom_sf"/>
</dbReference>